<feature type="domain" description="Helix-hairpin-helix DNA-binding motif class 1" evidence="3">
    <location>
        <begin position="195"/>
        <end position="214"/>
    </location>
</feature>
<dbReference type="SMART" id="SM00278">
    <property type="entry name" value="HhH1"/>
    <property type="match status" value="2"/>
</dbReference>
<name>A0ABU1U6Y6_9MICC</name>
<dbReference type="InterPro" id="IPR003583">
    <property type="entry name" value="Hlx-hairpin-Hlx_DNA-bd_motif"/>
</dbReference>
<dbReference type="PANTHER" id="PTHR21180">
    <property type="entry name" value="ENDONUCLEASE/EXONUCLEASE/PHOSPHATASE FAMILY DOMAIN-CONTAINING PROTEIN 1"/>
    <property type="match status" value="1"/>
</dbReference>
<dbReference type="InterPro" id="IPR051675">
    <property type="entry name" value="Endo/Exo/Phosphatase_dom_1"/>
</dbReference>
<dbReference type="Gene3D" id="3.10.560.10">
    <property type="entry name" value="Outer membrane lipoprotein wza domain like"/>
    <property type="match status" value="1"/>
</dbReference>
<dbReference type="InterPro" id="IPR010994">
    <property type="entry name" value="RuvA_2-like"/>
</dbReference>
<keyword evidence="2" id="KW-1133">Transmembrane helix</keyword>
<dbReference type="EMBL" id="JAVDVQ010000001">
    <property type="protein sequence ID" value="MDR7080882.1"/>
    <property type="molecule type" value="Genomic_DNA"/>
</dbReference>
<feature type="region of interest" description="Disordered" evidence="1">
    <location>
        <begin position="1"/>
        <end position="22"/>
    </location>
</feature>
<feature type="transmembrane region" description="Helical" evidence="2">
    <location>
        <begin position="29"/>
        <end position="46"/>
    </location>
</feature>
<gene>
    <name evidence="4" type="ORF">J2X01_000151</name>
</gene>
<keyword evidence="2" id="KW-0812">Transmembrane</keyword>
<dbReference type="Proteomes" id="UP001252243">
    <property type="component" value="Unassembled WGS sequence"/>
</dbReference>
<dbReference type="InterPro" id="IPR019554">
    <property type="entry name" value="Soluble_ligand-bd"/>
</dbReference>
<organism evidence="4 5">
    <name type="scientific">Arthrobacter ginsengisoli</name>
    <dbReference type="NCBI Taxonomy" id="1356565"/>
    <lineage>
        <taxon>Bacteria</taxon>
        <taxon>Bacillati</taxon>
        <taxon>Actinomycetota</taxon>
        <taxon>Actinomycetes</taxon>
        <taxon>Micrococcales</taxon>
        <taxon>Micrococcaceae</taxon>
        <taxon>Arthrobacter</taxon>
    </lineage>
</organism>
<dbReference type="RefSeq" id="WP_310049621.1">
    <property type="nucleotide sequence ID" value="NZ_JAVDVQ010000001.1"/>
</dbReference>
<dbReference type="PANTHER" id="PTHR21180:SF32">
    <property type="entry name" value="ENDONUCLEASE_EXONUCLEASE_PHOSPHATASE FAMILY DOMAIN-CONTAINING PROTEIN 1"/>
    <property type="match status" value="1"/>
</dbReference>
<evidence type="ECO:0000313" key="4">
    <source>
        <dbReference type="EMBL" id="MDR7080882.1"/>
    </source>
</evidence>
<feature type="compositionally biased region" description="Polar residues" evidence="1">
    <location>
        <begin position="57"/>
        <end position="69"/>
    </location>
</feature>
<feature type="compositionally biased region" description="Gly residues" evidence="1">
    <location>
        <begin position="164"/>
        <end position="180"/>
    </location>
</feature>
<evidence type="ECO:0000256" key="1">
    <source>
        <dbReference type="SAM" id="MobiDB-lite"/>
    </source>
</evidence>
<dbReference type="Pfam" id="PF10531">
    <property type="entry name" value="SLBB"/>
    <property type="match status" value="1"/>
</dbReference>
<feature type="domain" description="Helix-hairpin-helix DNA-binding motif class 1" evidence="3">
    <location>
        <begin position="225"/>
        <end position="244"/>
    </location>
</feature>
<proteinExistence type="predicted"/>
<evidence type="ECO:0000259" key="3">
    <source>
        <dbReference type="SMART" id="SM00278"/>
    </source>
</evidence>
<keyword evidence="2" id="KW-0472">Membrane</keyword>
<dbReference type="Gene3D" id="1.10.150.320">
    <property type="entry name" value="Photosystem II 12 kDa extrinsic protein"/>
    <property type="match status" value="1"/>
</dbReference>
<sequence length="247" mass="25033">MTRSAAQRTADDSPGSPAPRLRWRTGRQAATLLCLLATALLGWFWWQAANVTAAVSPLSSVSGPDNGQAPTPEPEDSSTPAADRAPAGSGAESPGKIIVHVAGAVVRAGIVELPQGSRLHEAIAAAGGSAQDADPDQLNLAAVLEDGQKVLVPRQGETAPAGPAPGGDAGAGESPTGGDGSPPAGKINLNTAGPDELATLPRVGPVLAQRIVDWRTEHGHFQRVEELDAVDGVGPKLLAALLPLVRV</sequence>
<evidence type="ECO:0000313" key="5">
    <source>
        <dbReference type="Proteomes" id="UP001252243"/>
    </source>
</evidence>
<feature type="region of interest" description="Disordered" evidence="1">
    <location>
        <begin position="155"/>
        <end position="190"/>
    </location>
</feature>
<dbReference type="SUPFAM" id="SSF47781">
    <property type="entry name" value="RuvA domain 2-like"/>
    <property type="match status" value="1"/>
</dbReference>
<dbReference type="Pfam" id="PF12836">
    <property type="entry name" value="HHH_3"/>
    <property type="match status" value="1"/>
</dbReference>
<evidence type="ECO:0000256" key="2">
    <source>
        <dbReference type="SAM" id="Phobius"/>
    </source>
</evidence>
<protein>
    <submittedName>
        <fullName evidence="4">Competence protein ComEA</fullName>
    </submittedName>
</protein>
<feature type="region of interest" description="Disordered" evidence="1">
    <location>
        <begin position="57"/>
        <end position="93"/>
    </location>
</feature>
<comment type="caution">
    <text evidence="4">The sequence shown here is derived from an EMBL/GenBank/DDBJ whole genome shotgun (WGS) entry which is preliminary data.</text>
</comment>
<keyword evidence="5" id="KW-1185">Reference proteome</keyword>
<accession>A0ABU1U6Y6</accession>
<reference evidence="4 5" key="1">
    <citation type="submission" date="2023-07" db="EMBL/GenBank/DDBJ databases">
        <title>Sorghum-associated microbial communities from plants grown in Nebraska, USA.</title>
        <authorList>
            <person name="Schachtman D."/>
        </authorList>
    </citation>
    <scope>NUCLEOTIDE SEQUENCE [LARGE SCALE GENOMIC DNA]</scope>
    <source>
        <strain evidence="4 5">BE167</strain>
    </source>
</reference>